<dbReference type="Proteomes" id="UP000177622">
    <property type="component" value="Unassembled WGS sequence"/>
</dbReference>
<feature type="compositionally biased region" description="Low complexity" evidence="1">
    <location>
        <begin position="12"/>
        <end position="37"/>
    </location>
</feature>
<gene>
    <name evidence="2" type="ORF">PENARI_c005G09880</name>
</gene>
<dbReference type="AlphaFoldDB" id="A0A1F5LPX5"/>
<evidence type="ECO:0000256" key="1">
    <source>
        <dbReference type="SAM" id="MobiDB-lite"/>
    </source>
</evidence>
<reference evidence="2 3" key="1">
    <citation type="journal article" date="2016" name="Sci. Rep.">
        <title>Penicillium arizonense, a new, genome sequenced fungal species, reveals a high chemical diversity in secreted metabolites.</title>
        <authorList>
            <person name="Grijseels S."/>
            <person name="Nielsen J.C."/>
            <person name="Randelovic M."/>
            <person name="Nielsen J."/>
            <person name="Nielsen K.F."/>
            <person name="Workman M."/>
            <person name="Frisvad J.C."/>
        </authorList>
    </citation>
    <scope>NUCLEOTIDE SEQUENCE [LARGE SCALE GENOMIC DNA]</scope>
    <source>
        <strain evidence="2 3">CBS 141311</strain>
    </source>
</reference>
<dbReference type="InterPro" id="IPR011333">
    <property type="entry name" value="SKP1/BTB/POZ_sf"/>
</dbReference>
<evidence type="ECO:0008006" key="4">
    <source>
        <dbReference type="Google" id="ProtNLM"/>
    </source>
</evidence>
<sequence>MPTTPQVEIPGETPESAHPPATATATATAPAPANHNSTEVEMGGTQDATFQDAQGLELELVEPESEPPVKKNARFNFLDFLTSPVVEIVVGEGDKQTRRIKLPEEDVDAFGCFLQFQYTRDYTVPQPESSTDPAVGDGSEKLLRHARVYTLADKLGLPALKSLAHSKIHKVKSSPHAEHLYARYVYTNIPASDTTIRKPVASYWASHSHTLRHEIGDNFKKLCLEVPEFSFDVLTLILDRKEKQIPSDEIKGSARKRRRDL</sequence>
<keyword evidence="3" id="KW-1185">Reference proteome</keyword>
<dbReference type="PANTHER" id="PTHR47843:SF3">
    <property type="entry name" value="BTB DOMAIN-CONTAINING PROTEIN"/>
    <property type="match status" value="1"/>
</dbReference>
<organism evidence="2 3">
    <name type="scientific">Penicillium arizonense</name>
    <dbReference type="NCBI Taxonomy" id="1835702"/>
    <lineage>
        <taxon>Eukaryota</taxon>
        <taxon>Fungi</taxon>
        <taxon>Dikarya</taxon>
        <taxon>Ascomycota</taxon>
        <taxon>Pezizomycotina</taxon>
        <taxon>Eurotiomycetes</taxon>
        <taxon>Eurotiomycetidae</taxon>
        <taxon>Eurotiales</taxon>
        <taxon>Aspergillaceae</taxon>
        <taxon>Penicillium</taxon>
    </lineage>
</organism>
<evidence type="ECO:0000313" key="2">
    <source>
        <dbReference type="EMBL" id="OGE54951.1"/>
    </source>
</evidence>
<dbReference type="RefSeq" id="XP_022490381.1">
    <property type="nucleotide sequence ID" value="XM_022629973.1"/>
</dbReference>
<feature type="region of interest" description="Disordered" evidence="1">
    <location>
        <begin position="1"/>
        <end position="45"/>
    </location>
</feature>
<protein>
    <recommendedName>
        <fullName evidence="4">BTB domain-containing protein</fullName>
    </recommendedName>
</protein>
<dbReference type="GeneID" id="34574707"/>
<dbReference type="PANTHER" id="PTHR47843">
    <property type="entry name" value="BTB DOMAIN-CONTAINING PROTEIN-RELATED"/>
    <property type="match status" value="1"/>
</dbReference>
<evidence type="ECO:0000313" key="3">
    <source>
        <dbReference type="Proteomes" id="UP000177622"/>
    </source>
</evidence>
<proteinExistence type="predicted"/>
<comment type="caution">
    <text evidence="2">The sequence shown here is derived from an EMBL/GenBank/DDBJ whole genome shotgun (WGS) entry which is preliminary data.</text>
</comment>
<dbReference type="Gene3D" id="3.30.710.10">
    <property type="entry name" value="Potassium Channel Kv1.1, Chain A"/>
    <property type="match status" value="1"/>
</dbReference>
<accession>A0A1F5LPX5</accession>
<name>A0A1F5LPX5_PENAI</name>
<dbReference type="EMBL" id="LXJU01000005">
    <property type="protein sequence ID" value="OGE54951.1"/>
    <property type="molecule type" value="Genomic_DNA"/>
</dbReference>
<dbReference type="OrthoDB" id="3926209at2759"/>